<keyword evidence="6" id="KW-1185">Reference proteome</keyword>
<feature type="domain" description="Nucleoplasmin core" evidence="5">
    <location>
        <begin position="9"/>
        <end position="129"/>
    </location>
</feature>
<evidence type="ECO:0000313" key="6">
    <source>
        <dbReference type="Proteomes" id="UP000695022"/>
    </source>
</evidence>
<feature type="region of interest" description="Disordered" evidence="4">
    <location>
        <begin position="147"/>
        <end position="280"/>
    </location>
</feature>
<protein>
    <submittedName>
        <fullName evidence="7">Nucleoplasmin-like protein ANO39 isoform X1</fullName>
    </submittedName>
</protein>
<evidence type="ECO:0000256" key="3">
    <source>
        <dbReference type="ARBA" id="ARBA00023242"/>
    </source>
</evidence>
<name>A0ABM1DP39_PRICU</name>
<dbReference type="Gene3D" id="2.60.120.340">
    <property type="entry name" value="Nucleoplasmin core domain"/>
    <property type="match status" value="1"/>
</dbReference>
<gene>
    <name evidence="7" type="primary">LOC106804863</name>
</gene>
<organism evidence="6 7">
    <name type="scientific">Priapulus caudatus</name>
    <name type="common">Priapulid worm</name>
    <dbReference type="NCBI Taxonomy" id="37621"/>
    <lineage>
        <taxon>Eukaryota</taxon>
        <taxon>Metazoa</taxon>
        <taxon>Ecdysozoa</taxon>
        <taxon>Scalidophora</taxon>
        <taxon>Priapulida</taxon>
        <taxon>Priapulimorpha</taxon>
        <taxon>Priapulimorphida</taxon>
        <taxon>Priapulidae</taxon>
        <taxon>Priapulus</taxon>
    </lineage>
</organism>
<evidence type="ECO:0000256" key="4">
    <source>
        <dbReference type="SAM" id="MobiDB-lite"/>
    </source>
</evidence>
<evidence type="ECO:0000259" key="5">
    <source>
        <dbReference type="Pfam" id="PF03066"/>
    </source>
</evidence>
<feature type="region of interest" description="Disordered" evidence="4">
    <location>
        <begin position="21"/>
        <end position="47"/>
    </location>
</feature>
<feature type="compositionally biased region" description="Basic residues" evidence="4">
    <location>
        <begin position="237"/>
        <end position="247"/>
    </location>
</feature>
<sequence>MSAWTKDYFWGCQLTEANKSVHWDEENLPEDEETNGKDSKEDEEDDEDFLKHSLFAKQVVLGVGAVAAQRNVIAVETKDFHGKKITQIIASLTLGQCDQCTIDVGFHAPTTFKLVEGNGPVHISGAHIVEVPYEDRMDDSMMDEFVMEEEAESPSKYKLSKKRKAAKTPPGSKRKVVKLEGGDNQVTVENEDEENGEEDDDDEDEDEEMEDGDEDESATAEDEEEEEESEEEEVKPIVKKGKGRPKAATKVETVGAKKEKEAKNGVQAGKKVTKKAKKVK</sequence>
<dbReference type="GeneID" id="106804863"/>
<dbReference type="SUPFAM" id="SSF69203">
    <property type="entry name" value="Nucleoplasmin-like core domain"/>
    <property type="match status" value="1"/>
</dbReference>
<reference evidence="7" key="1">
    <citation type="submission" date="2025-08" db="UniProtKB">
        <authorList>
            <consortium name="RefSeq"/>
        </authorList>
    </citation>
    <scope>IDENTIFICATION</scope>
</reference>
<evidence type="ECO:0000256" key="2">
    <source>
        <dbReference type="ARBA" id="ARBA00010744"/>
    </source>
</evidence>
<accession>A0ABM1DP39</accession>
<dbReference type="RefSeq" id="XP_014661710.1">
    <property type="nucleotide sequence ID" value="XM_014806224.1"/>
</dbReference>
<comment type="similarity">
    <text evidence="2">Belongs to the nucleoplasmin family.</text>
</comment>
<feature type="compositionally biased region" description="Basic residues" evidence="4">
    <location>
        <begin position="158"/>
        <end position="176"/>
    </location>
</feature>
<keyword evidence="3" id="KW-0539">Nucleus</keyword>
<dbReference type="InterPro" id="IPR036824">
    <property type="entry name" value="Nucleoplasmin_core_dom_sf"/>
</dbReference>
<dbReference type="PANTHER" id="PTHR22747:SF18">
    <property type="entry name" value="GEO09167P1-RELATED"/>
    <property type="match status" value="1"/>
</dbReference>
<feature type="compositionally biased region" description="Basic residues" evidence="4">
    <location>
        <begin position="271"/>
        <end position="280"/>
    </location>
</feature>
<dbReference type="Proteomes" id="UP000695022">
    <property type="component" value="Unplaced"/>
</dbReference>
<evidence type="ECO:0000313" key="7">
    <source>
        <dbReference type="RefSeq" id="XP_014661710.1"/>
    </source>
</evidence>
<proteinExistence type="inferred from homology"/>
<dbReference type="InterPro" id="IPR024057">
    <property type="entry name" value="Nucleoplasmin_core_dom"/>
</dbReference>
<comment type="subcellular location">
    <subcellularLocation>
        <location evidence="1">Nucleus</location>
    </subcellularLocation>
</comment>
<dbReference type="InterPro" id="IPR004301">
    <property type="entry name" value="Nucleoplasmin"/>
</dbReference>
<evidence type="ECO:0000256" key="1">
    <source>
        <dbReference type="ARBA" id="ARBA00004123"/>
    </source>
</evidence>
<feature type="compositionally biased region" description="Acidic residues" evidence="4">
    <location>
        <begin position="189"/>
        <end position="233"/>
    </location>
</feature>
<dbReference type="Pfam" id="PF03066">
    <property type="entry name" value="Nucleoplasmin"/>
    <property type="match status" value="1"/>
</dbReference>
<dbReference type="PANTHER" id="PTHR22747">
    <property type="entry name" value="NUCLEOPLASMIN"/>
    <property type="match status" value="1"/>
</dbReference>